<protein>
    <submittedName>
        <fullName evidence="1">Uncharacterized protein</fullName>
    </submittedName>
</protein>
<dbReference type="EMBL" id="AP003520">
    <property type="protein sequence ID" value="BAD35291.1"/>
    <property type="molecule type" value="Genomic_DNA"/>
</dbReference>
<dbReference type="Proteomes" id="UP000000763">
    <property type="component" value="Chromosome 6"/>
</dbReference>
<sequence>MLPPSIPLQIPPTGRLLLLLPAADAYSFAHLPRALPTCLLHPPIPVGDYYSSRSPPSPCL</sequence>
<evidence type="ECO:0000313" key="2">
    <source>
        <dbReference type="Proteomes" id="UP000000763"/>
    </source>
</evidence>
<name>Q69Y36_ORYSJ</name>
<gene>
    <name evidence="1" type="primary">P0021H10.11</name>
</gene>
<reference evidence="2" key="1">
    <citation type="journal article" date="2005" name="Nature">
        <title>The map-based sequence of the rice genome.</title>
        <authorList>
            <consortium name="International rice genome sequencing project (IRGSP)"/>
            <person name="Matsumoto T."/>
            <person name="Wu J."/>
            <person name="Kanamori H."/>
            <person name="Katayose Y."/>
            <person name="Fujisawa M."/>
            <person name="Namiki N."/>
            <person name="Mizuno H."/>
            <person name="Yamamoto K."/>
            <person name="Antonio B.A."/>
            <person name="Baba T."/>
            <person name="Sakata K."/>
            <person name="Nagamura Y."/>
            <person name="Aoki H."/>
            <person name="Arikawa K."/>
            <person name="Arita K."/>
            <person name="Bito T."/>
            <person name="Chiden Y."/>
            <person name="Fujitsuka N."/>
            <person name="Fukunaka R."/>
            <person name="Hamada M."/>
            <person name="Harada C."/>
            <person name="Hayashi A."/>
            <person name="Hijishita S."/>
            <person name="Honda M."/>
            <person name="Hosokawa S."/>
            <person name="Ichikawa Y."/>
            <person name="Idonuma A."/>
            <person name="Iijima M."/>
            <person name="Ikeda M."/>
            <person name="Ikeno M."/>
            <person name="Ito K."/>
            <person name="Ito S."/>
            <person name="Ito T."/>
            <person name="Ito Y."/>
            <person name="Ito Y."/>
            <person name="Iwabuchi A."/>
            <person name="Kamiya K."/>
            <person name="Karasawa W."/>
            <person name="Kurita K."/>
            <person name="Katagiri S."/>
            <person name="Kikuta A."/>
            <person name="Kobayashi H."/>
            <person name="Kobayashi N."/>
            <person name="Machita K."/>
            <person name="Maehara T."/>
            <person name="Masukawa M."/>
            <person name="Mizubayashi T."/>
            <person name="Mukai Y."/>
            <person name="Nagasaki H."/>
            <person name="Nagata Y."/>
            <person name="Naito S."/>
            <person name="Nakashima M."/>
            <person name="Nakama Y."/>
            <person name="Nakamichi Y."/>
            <person name="Nakamura M."/>
            <person name="Meguro A."/>
            <person name="Negishi M."/>
            <person name="Ohta I."/>
            <person name="Ohta T."/>
            <person name="Okamoto M."/>
            <person name="Ono N."/>
            <person name="Saji S."/>
            <person name="Sakaguchi M."/>
            <person name="Sakai K."/>
            <person name="Shibata M."/>
            <person name="Shimokawa T."/>
            <person name="Song J."/>
            <person name="Takazaki Y."/>
            <person name="Terasawa K."/>
            <person name="Tsugane M."/>
            <person name="Tsuji K."/>
            <person name="Ueda S."/>
            <person name="Waki K."/>
            <person name="Yamagata H."/>
            <person name="Yamamoto M."/>
            <person name="Yamamoto S."/>
            <person name="Yamane H."/>
            <person name="Yoshiki S."/>
            <person name="Yoshihara R."/>
            <person name="Yukawa K."/>
            <person name="Zhong H."/>
            <person name="Yano M."/>
            <person name="Yuan Q."/>
            <person name="Ouyang S."/>
            <person name="Liu J."/>
            <person name="Jones K.M."/>
            <person name="Gansberger K."/>
            <person name="Moffat K."/>
            <person name="Hill J."/>
            <person name="Bera J."/>
            <person name="Fadrosh D."/>
            <person name="Jin S."/>
            <person name="Johri S."/>
            <person name="Kim M."/>
            <person name="Overton L."/>
            <person name="Reardon M."/>
            <person name="Tsitrin T."/>
            <person name="Vuong H."/>
            <person name="Weaver B."/>
            <person name="Ciecko A."/>
            <person name="Tallon L."/>
            <person name="Jackson J."/>
            <person name="Pai G."/>
            <person name="Aken S.V."/>
            <person name="Utterback T."/>
            <person name="Reidmuller S."/>
            <person name="Feldblyum T."/>
            <person name="Hsiao J."/>
            <person name="Zismann V."/>
            <person name="Iobst S."/>
            <person name="de Vazeille A.R."/>
            <person name="Buell C.R."/>
            <person name="Ying K."/>
            <person name="Li Y."/>
            <person name="Lu T."/>
            <person name="Huang Y."/>
            <person name="Zhao Q."/>
            <person name="Feng Q."/>
            <person name="Zhang L."/>
            <person name="Zhu J."/>
            <person name="Weng Q."/>
            <person name="Mu J."/>
            <person name="Lu Y."/>
            <person name="Fan D."/>
            <person name="Liu Y."/>
            <person name="Guan J."/>
            <person name="Zhang Y."/>
            <person name="Yu S."/>
            <person name="Liu X."/>
            <person name="Zhang Y."/>
            <person name="Hong G."/>
            <person name="Han B."/>
            <person name="Choisne N."/>
            <person name="Demange N."/>
            <person name="Orjeda G."/>
            <person name="Samain S."/>
            <person name="Cattolico L."/>
            <person name="Pelletier E."/>
            <person name="Couloux A."/>
            <person name="Segurens B."/>
            <person name="Wincker P."/>
            <person name="D'Hont A."/>
            <person name="Scarpelli C."/>
            <person name="Weissenbach J."/>
            <person name="Salanoubat M."/>
            <person name="Quetier F."/>
            <person name="Yu Y."/>
            <person name="Kim H.R."/>
            <person name="Rambo T."/>
            <person name="Currie J."/>
            <person name="Collura K."/>
            <person name="Luo M."/>
            <person name="Yang T."/>
            <person name="Ammiraju J.S.S."/>
            <person name="Engler F."/>
            <person name="Soderlund C."/>
            <person name="Wing R.A."/>
            <person name="Palmer L.E."/>
            <person name="de la Bastide M."/>
            <person name="Spiegel L."/>
            <person name="Nascimento L."/>
            <person name="Zutavern T."/>
            <person name="O'Shaughnessy A."/>
            <person name="Dike S."/>
            <person name="Dedhia N."/>
            <person name="Preston R."/>
            <person name="Balija V."/>
            <person name="McCombie W.R."/>
            <person name="Chow T."/>
            <person name="Chen H."/>
            <person name="Chung M."/>
            <person name="Chen C."/>
            <person name="Shaw J."/>
            <person name="Wu H."/>
            <person name="Hsiao K."/>
            <person name="Chao Y."/>
            <person name="Chu M."/>
            <person name="Cheng C."/>
            <person name="Hour A."/>
            <person name="Lee P."/>
            <person name="Lin S."/>
            <person name="Lin Y."/>
            <person name="Liou J."/>
            <person name="Liu S."/>
            <person name="Hsing Y."/>
            <person name="Raghuvanshi S."/>
            <person name="Mohanty A."/>
            <person name="Bharti A.K."/>
            <person name="Gaur A."/>
            <person name="Gupta V."/>
            <person name="Kumar D."/>
            <person name="Ravi V."/>
            <person name="Vij S."/>
            <person name="Kapur A."/>
            <person name="Khurana P."/>
            <person name="Khurana P."/>
            <person name="Khurana J.P."/>
            <person name="Tyagi A.K."/>
            <person name="Gaikwad K."/>
            <person name="Singh A."/>
            <person name="Dalal V."/>
            <person name="Srivastava S."/>
            <person name="Dixit A."/>
            <person name="Pal A.K."/>
            <person name="Ghazi I.A."/>
            <person name="Yadav M."/>
            <person name="Pandit A."/>
            <person name="Bhargava A."/>
            <person name="Sureshbabu K."/>
            <person name="Batra K."/>
            <person name="Sharma T.R."/>
            <person name="Mohapatra T."/>
            <person name="Singh N.K."/>
            <person name="Messing J."/>
            <person name="Nelson A.B."/>
            <person name="Fuks G."/>
            <person name="Kavchok S."/>
            <person name="Keizer G."/>
            <person name="Linton E."/>
            <person name="Llaca V."/>
            <person name="Song R."/>
            <person name="Tanyolac B."/>
            <person name="Young S."/>
            <person name="Ho-Il K."/>
            <person name="Hahn J.H."/>
            <person name="Sangsakoo G."/>
            <person name="Vanavichit A."/>
            <person name="de Mattos Luiz.A.T."/>
            <person name="Zimmer P.D."/>
            <person name="Malone G."/>
            <person name="Dellagostin O."/>
            <person name="de Oliveira A.C."/>
            <person name="Bevan M."/>
            <person name="Bancroft I."/>
            <person name="Minx P."/>
            <person name="Cordum H."/>
            <person name="Wilson R."/>
            <person name="Cheng Z."/>
            <person name="Jin W."/>
            <person name="Jiang J."/>
            <person name="Leong S.A."/>
            <person name="Iwama H."/>
            <person name="Gojobori T."/>
            <person name="Itoh T."/>
            <person name="Niimura Y."/>
            <person name="Fujii Y."/>
            <person name="Habara T."/>
            <person name="Sakai H."/>
            <person name="Sato Y."/>
            <person name="Wilson G."/>
            <person name="Kumar K."/>
            <person name="McCouch S."/>
            <person name="Juretic N."/>
            <person name="Hoen D."/>
            <person name="Wright S."/>
            <person name="Bruskiewich R."/>
            <person name="Bureau T."/>
            <person name="Miyao A."/>
            <person name="Hirochika H."/>
            <person name="Nishikawa T."/>
            <person name="Kadowaki K."/>
            <person name="Sugiura M."/>
            <person name="Burr B."/>
            <person name="Sasaki T."/>
        </authorList>
    </citation>
    <scope>NUCLEOTIDE SEQUENCE [LARGE SCALE GENOMIC DNA]</scope>
    <source>
        <strain evidence="2">cv. Nipponbare</strain>
    </source>
</reference>
<evidence type="ECO:0000313" key="1">
    <source>
        <dbReference type="EMBL" id="BAD35291.1"/>
    </source>
</evidence>
<organism evidence="1 2">
    <name type="scientific">Oryza sativa subsp. japonica</name>
    <name type="common">Rice</name>
    <dbReference type="NCBI Taxonomy" id="39947"/>
    <lineage>
        <taxon>Eukaryota</taxon>
        <taxon>Viridiplantae</taxon>
        <taxon>Streptophyta</taxon>
        <taxon>Embryophyta</taxon>
        <taxon>Tracheophyta</taxon>
        <taxon>Spermatophyta</taxon>
        <taxon>Magnoliopsida</taxon>
        <taxon>Liliopsida</taxon>
        <taxon>Poales</taxon>
        <taxon>Poaceae</taxon>
        <taxon>BOP clade</taxon>
        <taxon>Oryzoideae</taxon>
        <taxon>Oryzeae</taxon>
        <taxon>Oryzinae</taxon>
        <taxon>Oryza</taxon>
        <taxon>Oryza sativa</taxon>
    </lineage>
</organism>
<dbReference type="AlphaFoldDB" id="Q69Y36"/>
<accession>Q69Y36</accession>
<proteinExistence type="predicted"/>
<reference evidence="2" key="2">
    <citation type="journal article" date="2008" name="Nucleic Acids Res.">
        <title>The rice annotation project database (RAP-DB): 2008 update.</title>
        <authorList>
            <consortium name="The rice annotation project (RAP)"/>
        </authorList>
    </citation>
    <scope>GENOME REANNOTATION</scope>
    <source>
        <strain evidence="2">cv. Nipponbare</strain>
    </source>
</reference>